<evidence type="ECO:0000259" key="10">
    <source>
        <dbReference type="SMART" id="SM00911"/>
    </source>
</evidence>
<dbReference type="PANTHER" id="PTHR41523:SF7">
    <property type="entry name" value="HISTIDINE KINASE"/>
    <property type="match status" value="1"/>
</dbReference>
<evidence type="ECO:0000256" key="3">
    <source>
        <dbReference type="ARBA" id="ARBA00021740"/>
    </source>
</evidence>
<evidence type="ECO:0000256" key="7">
    <source>
        <dbReference type="ARBA" id="ARBA00022777"/>
    </source>
</evidence>
<evidence type="ECO:0000256" key="4">
    <source>
        <dbReference type="ARBA" id="ARBA00022553"/>
    </source>
</evidence>
<keyword evidence="5" id="KW-0808">Transferase</keyword>
<evidence type="ECO:0000313" key="11">
    <source>
        <dbReference type="EMBL" id="MBP1853227.1"/>
    </source>
</evidence>
<dbReference type="CDD" id="cd00130">
    <property type="entry name" value="PAS"/>
    <property type="match status" value="1"/>
</dbReference>
<dbReference type="InterPro" id="IPR003018">
    <property type="entry name" value="GAF"/>
</dbReference>
<dbReference type="Pfam" id="PF01590">
    <property type="entry name" value="GAF"/>
    <property type="match status" value="2"/>
</dbReference>
<dbReference type="InterPro" id="IPR011102">
    <property type="entry name" value="Sig_transdc_His_kinase_HWE"/>
</dbReference>
<evidence type="ECO:0000256" key="6">
    <source>
        <dbReference type="ARBA" id="ARBA00022741"/>
    </source>
</evidence>
<dbReference type="InterPro" id="IPR035965">
    <property type="entry name" value="PAS-like_dom_sf"/>
</dbReference>
<feature type="domain" description="GAF" evidence="9">
    <location>
        <begin position="1"/>
        <end position="139"/>
    </location>
</feature>
<dbReference type="SUPFAM" id="SSF55781">
    <property type="entry name" value="GAF domain-like"/>
    <property type="match status" value="2"/>
</dbReference>
<dbReference type="SUPFAM" id="SSF55785">
    <property type="entry name" value="PYP-like sensor domain (PAS domain)"/>
    <property type="match status" value="1"/>
</dbReference>
<dbReference type="Gene3D" id="3.30.565.10">
    <property type="entry name" value="Histidine kinase-like ATPase, C-terminal domain"/>
    <property type="match status" value="1"/>
</dbReference>
<feature type="domain" description="GAF" evidence="9">
    <location>
        <begin position="386"/>
        <end position="536"/>
    </location>
</feature>
<dbReference type="SMART" id="SM00911">
    <property type="entry name" value="HWE_HK"/>
    <property type="match status" value="1"/>
</dbReference>
<keyword evidence="7" id="KW-0418">Kinase</keyword>
<evidence type="ECO:0000259" key="9">
    <source>
        <dbReference type="SMART" id="SM00065"/>
    </source>
</evidence>
<dbReference type="Pfam" id="PF07536">
    <property type="entry name" value="HWE_HK"/>
    <property type="match status" value="1"/>
</dbReference>
<gene>
    <name evidence="11" type="ORF">J2Z17_004688</name>
</gene>
<accession>A0ABS4E5K7</accession>
<proteinExistence type="predicted"/>
<keyword evidence="12" id="KW-1185">Reference proteome</keyword>
<dbReference type="InterPro" id="IPR029016">
    <property type="entry name" value="GAF-like_dom_sf"/>
</dbReference>
<dbReference type="PANTHER" id="PTHR41523">
    <property type="entry name" value="TWO-COMPONENT SYSTEM SENSOR PROTEIN"/>
    <property type="match status" value="1"/>
</dbReference>
<dbReference type="Proteomes" id="UP000759443">
    <property type="component" value="Unassembled WGS sequence"/>
</dbReference>
<keyword evidence="8" id="KW-0067">ATP-binding</keyword>
<reference evidence="11 12" key="1">
    <citation type="submission" date="2021-03" db="EMBL/GenBank/DDBJ databases">
        <title>Genomic Encyclopedia of Type Strains, Phase IV (KMG-IV): sequencing the most valuable type-strain genomes for metagenomic binning, comparative biology and taxonomic classification.</title>
        <authorList>
            <person name="Goeker M."/>
        </authorList>
    </citation>
    <scope>NUCLEOTIDE SEQUENCE [LARGE SCALE GENOMIC DNA]</scope>
    <source>
        <strain evidence="11 12">DSM 21600</strain>
    </source>
</reference>
<organism evidence="11 12">
    <name type="scientific">Rhizobium halophytocola</name>
    <dbReference type="NCBI Taxonomy" id="735519"/>
    <lineage>
        <taxon>Bacteria</taxon>
        <taxon>Pseudomonadati</taxon>
        <taxon>Pseudomonadota</taxon>
        <taxon>Alphaproteobacteria</taxon>
        <taxon>Hyphomicrobiales</taxon>
        <taxon>Rhizobiaceae</taxon>
        <taxon>Rhizobium/Agrobacterium group</taxon>
        <taxon>Rhizobium</taxon>
    </lineage>
</organism>
<dbReference type="InterPro" id="IPR036890">
    <property type="entry name" value="HATPase_C_sf"/>
</dbReference>
<evidence type="ECO:0000256" key="2">
    <source>
        <dbReference type="ARBA" id="ARBA00012438"/>
    </source>
</evidence>
<evidence type="ECO:0000256" key="1">
    <source>
        <dbReference type="ARBA" id="ARBA00000085"/>
    </source>
</evidence>
<comment type="caution">
    <text evidence="11">The sequence shown here is derived from an EMBL/GenBank/DDBJ whole genome shotgun (WGS) entry which is preliminary data.</text>
</comment>
<dbReference type="EC" id="2.7.13.3" evidence="2"/>
<keyword evidence="4" id="KW-0597">Phosphoprotein</keyword>
<sequence length="728" mass="80330">MIELVCRTLDCPVSLISILQRDRQVFAAHVGLPDEWAARGETPLTHSFCQHVVSQRTPLIVDDATVHQLVQDNLAIRDLGVIAYLGVPVSLPDGTVIGALAAIDVKKRHWSETDIELLSRFGRVVTTQIATYVSEHRWKSIVEDLQEGLIAGRVRRSDDGSIGSIAYEAINPAGRRLAAMLSGDGEAWRADIATCLQTGDPVRFTRQIETAWYAGHIQSVGPDSFLITLIDISERMAAEEALRHSEGRLRLLFDGAKDYAIIIIAPDMSISGWLGGAPEVFGRSHETMIGRPFADIFLEEDRQAGVPEKEIANAERSGVALDRRWHRHFDGSPIFLDGTVRPLPREPGAPSAGYIKIARNATSEKLAADRQMAFLELGDRMRDLSTVEEVTFAAAEIIARTLTGVSRAGYGVVDSKAETVDVVCDWRAEGVASMQGVHNFRDFGSFIDDLKRGESVVIPDVVTDSRTRDSAELMRANSIRVLVNMPIMEHGALVGLMFVHYDKPQRFTGEESNFVRTIADRAREALARVRAEEEQEILNREISHRLKNSMAMVQAIATQTLRKIPDRATVDSFHQRLNAFSRAHEVLLQRNWMPAPLIEVINAVLGQISVPERYVIDGPRVQLGARTALTFSLILHELGTNAAKYGAWSNGEGRVTVRWRIEREADGPVLVFEWCEEGGPPVTAPTAKGFGSRLIQTGLLGNGGVEIDYLPAGLRLVMRGSLAQLREA</sequence>
<dbReference type="RefSeq" id="WP_209948845.1">
    <property type="nucleotide sequence ID" value="NZ_JAGGJU010000016.1"/>
</dbReference>
<name>A0ABS4E5K7_9HYPH</name>
<keyword evidence="6" id="KW-0547">Nucleotide-binding</keyword>
<dbReference type="NCBIfam" id="TIGR00229">
    <property type="entry name" value="sensory_box"/>
    <property type="match status" value="1"/>
</dbReference>
<dbReference type="InterPro" id="IPR000014">
    <property type="entry name" value="PAS"/>
</dbReference>
<evidence type="ECO:0000256" key="5">
    <source>
        <dbReference type="ARBA" id="ARBA00022679"/>
    </source>
</evidence>
<dbReference type="EMBL" id="JAGGJU010000016">
    <property type="protein sequence ID" value="MBP1853227.1"/>
    <property type="molecule type" value="Genomic_DNA"/>
</dbReference>
<comment type="catalytic activity">
    <reaction evidence="1">
        <text>ATP + protein L-histidine = ADP + protein N-phospho-L-histidine.</text>
        <dbReference type="EC" id="2.7.13.3"/>
    </reaction>
</comment>
<dbReference type="Gene3D" id="3.30.450.20">
    <property type="entry name" value="PAS domain"/>
    <property type="match status" value="1"/>
</dbReference>
<protein>
    <recommendedName>
        <fullName evidence="3">Blue-light-activated histidine kinase</fullName>
        <ecNumber evidence="2">2.7.13.3</ecNumber>
    </recommendedName>
</protein>
<feature type="domain" description="Signal transduction histidine kinase HWE region" evidence="10">
    <location>
        <begin position="541"/>
        <end position="620"/>
    </location>
</feature>
<evidence type="ECO:0000256" key="8">
    <source>
        <dbReference type="ARBA" id="ARBA00022840"/>
    </source>
</evidence>
<evidence type="ECO:0000313" key="12">
    <source>
        <dbReference type="Proteomes" id="UP000759443"/>
    </source>
</evidence>
<dbReference type="Gene3D" id="3.30.450.40">
    <property type="match status" value="2"/>
</dbReference>
<dbReference type="SMART" id="SM00065">
    <property type="entry name" value="GAF"/>
    <property type="match status" value="2"/>
</dbReference>